<protein>
    <submittedName>
        <fullName evidence="1">Uncharacterized protein</fullName>
    </submittedName>
</protein>
<dbReference type="Proteomes" id="UP000198751">
    <property type="component" value="Chromosome I"/>
</dbReference>
<keyword evidence="2" id="KW-1185">Reference proteome</keyword>
<accession>A0A1H2B5L3</accession>
<dbReference type="OrthoDB" id="4946186at2"/>
<evidence type="ECO:0000313" key="1">
    <source>
        <dbReference type="EMBL" id="SDT53474.1"/>
    </source>
</evidence>
<gene>
    <name evidence="1" type="ORF">SAMN04489743_3444</name>
</gene>
<dbReference type="RefSeq" id="WP_091722596.1">
    <property type="nucleotide sequence ID" value="NZ_CAUQLD010000005.1"/>
</dbReference>
<name>A0A1H2B5L3_9MICC</name>
<evidence type="ECO:0000313" key="2">
    <source>
        <dbReference type="Proteomes" id="UP000198751"/>
    </source>
</evidence>
<sequence>MRWDDLPQHDSGVRFAAPPEKVEGYGGRGVNAIALHPSGGYVFLDTGGAGWWVVFQPDAGPGLHWRQRPGDILACSAAFDEMVHVVVLASHVRGADALAAFHSAMPATLEEAVDVAAALTTPTKLE</sequence>
<proteinExistence type="predicted"/>
<reference evidence="2" key="1">
    <citation type="submission" date="2016-10" db="EMBL/GenBank/DDBJ databases">
        <authorList>
            <person name="Varghese N."/>
            <person name="Submissions S."/>
        </authorList>
    </citation>
    <scope>NUCLEOTIDE SEQUENCE [LARGE SCALE GENOMIC DNA]</scope>
    <source>
        <strain evidence="2">IMMIB L-1606</strain>
    </source>
</reference>
<dbReference type="EMBL" id="LT629779">
    <property type="protein sequence ID" value="SDT53474.1"/>
    <property type="molecule type" value="Genomic_DNA"/>
</dbReference>
<organism evidence="1 2">
    <name type="scientific">Pseudarthrobacter equi</name>
    <dbReference type="NCBI Taxonomy" id="728066"/>
    <lineage>
        <taxon>Bacteria</taxon>
        <taxon>Bacillati</taxon>
        <taxon>Actinomycetota</taxon>
        <taxon>Actinomycetes</taxon>
        <taxon>Micrococcales</taxon>
        <taxon>Micrococcaceae</taxon>
        <taxon>Pseudarthrobacter</taxon>
    </lineage>
</organism>
<dbReference type="AlphaFoldDB" id="A0A1H2B5L3"/>